<organism evidence="6 7">
    <name type="scientific">Zonotrichia albicollis</name>
    <name type="common">White-throated sparrow</name>
    <name type="synonym">Fringilla albicollis</name>
    <dbReference type="NCBI Taxonomy" id="44394"/>
    <lineage>
        <taxon>Eukaryota</taxon>
        <taxon>Metazoa</taxon>
        <taxon>Chordata</taxon>
        <taxon>Craniata</taxon>
        <taxon>Vertebrata</taxon>
        <taxon>Euteleostomi</taxon>
        <taxon>Archelosauria</taxon>
        <taxon>Archosauria</taxon>
        <taxon>Dinosauria</taxon>
        <taxon>Saurischia</taxon>
        <taxon>Theropoda</taxon>
        <taxon>Coelurosauria</taxon>
        <taxon>Aves</taxon>
        <taxon>Neognathae</taxon>
        <taxon>Neoaves</taxon>
        <taxon>Telluraves</taxon>
        <taxon>Australaves</taxon>
        <taxon>Passeriformes</taxon>
        <taxon>Passerellidae</taxon>
        <taxon>Zonotrichia</taxon>
    </lineage>
</organism>
<keyword evidence="5" id="KW-0503">Monooxygenase</keyword>
<dbReference type="Proteomes" id="UP000694413">
    <property type="component" value="Unassembled WGS sequence"/>
</dbReference>
<keyword evidence="2 5" id="KW-0285">Flavoprotein</keyword>
<dbReference type="PANTHER" id="PTHR23023">
    <property type="entry name" value="DIMETHYLANILINE MONOOXYGENASE"/>
    <property type="match status" value="1"/>
</dbReference>
<dbReference type="Pfam" id="PF00743">
    <property type="entry name" value="FMO-like"/>
    <property type="match status" value="1"/>
</dbReference>
<dbReference type="FunFam" id="3.50.50.60:FF:000042">
    <property type="entry name" value="Dimethylaniline monooxygenase [N-oxide-forming]"/>
    <property type="match status" value="1"/>
</dbReference>
<evidence type="ECO:0000256" key="3">
    <source>
        <dbReference type="ARBA" id="ARBA00022827"/>
    </source>
</evidence>
<evidence type="ECO:0000256" key="5">
    <source>
        <dbReference type="RuleBase" id="RU361177"/>
    </source>
</evidence>
<dbReference type="GO" id="GO:0004499">
    <property type="term" value="F:N,N-dimethylaniline monooxygenase activity"/>
    <property type="evidence" value="ECO:0007669"/>
    <property type="project" value="InterPro"/>
</dbReference>
<keyword evidence="7" id="KW-1185">Reference proteome</keyword>
<evidence type="ECO:0000256" key="4">
    <source>
        <dbReference type="ARBA" id="ARBA00023002"/>
    </source>
</evidence>
<dbReference type="GO" id="GO:0050661">
    <property type="term" value="F:NADP binding"/>
    <property type="evidence" value="ECO:0007669"/>
    <property type="project" value="InterPro"/>
</dbReference>
<dbReference type="GO" id="GO:0050660">
    <property type="term" value="F:flavin adenine dinucleotide binding"/>
    <property type="evidence" value="ECO:0007669"/>
    <property type="project" value="InterPro"/>
</dbReference>
<evidence type="ECO:0000313" key="7">
    <source>
        <dbReference type="Proteomes" id="UP000694413"/>
    </source>
</evidence>
<keyword evidence="4 5" id="KW-0560">Oxidoreductase</keyword>
<evidence type="ECO:0000256" key="2">
    <source>
        <dbReference type="ARBA" id="ARBA00022630"/>
    </source>
</evidence>
<dbReference type="InterPro" id="IPR050346">
    <property type="entry name" value="FMO-like"/>
</dbReference>
<dbReference type="InterPro" id="IPR020946">
    <property type="entry name" value="Flavin_mOase-like"/>
</dbReference>
<dbReference type="Ensembl" id="ENSZALT00000014385.1">
    <property type="protein sequence ID" value="ENSZALP00000010407.1"/>
    <property type="gene ID" value="ENSZALG00000008788.1"/>
</dbReference>
<evidence type="ECO:0000256" key="1">
    <source>
        <dbReference type="ARBA" id="ARBA00009183"/>
    </source>
</evidence>
<comment type="similarity">
    <text evidence="1 5">Belongs to the FMO family.</text>
</comment>
<evidence type="ECO:0000313" key="6">
    <source>
        <dbReference type="Ensembl" id="ENSZALP00000010407.1"/>
    </source>
</evidence>
<proteinExistence type="inferred from homology"/>
<dbReference type="AlphaFoldDB" id="A0A8D2MQE5"/>
<dbReference type="Gene3D" id="3.50.50.60">
    <property type="entry name" value="FAD/NAD(P)-binding domain"/>
    <property type="match status" value="1"/>
</dbReference>
<reference evidence="6" key="1">
    <citation type="submission" date="2025-08" db="UniProtKB">
        <authorList>
            <consortium name="Ensembl"/>
        </authorList>
    </citation>
    <scope>IDENTIFICATION</scope>
</reference>
<dbReference type="EC" id="1.-.-.-" evidence="5"/>
<dbReference type="SUPFAM" id="SSF51905">
    <property type="entry name" value="FAD/NAD(P)-binding domain"/>
    <property type="match status" value="1"/>
</dbReference>
<sequence>GTLSALLCFSAAPPERPLLSCACHLQAWQEAAVFDAVLVCSGHHTNAHLPLGSFPGIEKFKGRYLHSRDYKDAQAFRDKRVVVIGIGNSGSDLAVEISQTAQQVFLSTRRGAWIFNRVGDQGYPIDTILTTRLKTFLQGLLSSSITCDFMEKKLNARFDHSRYGLKPKHRYHQTLPCLEGIVCLLLCPAQLGHSLLPVLGLGYYLVVPSHHCPFQGLLETAV</sequence>
<reference evidence="6" key="2">
    <citation type="submission" date="2025-09" db="UniProtKB">
        <authorList>
            <consortium name="Ensembl"/>
        </authorList>
    </citation>
    <scope>IDENTIFICATION</scope>
</reference>
<dbReference type="InterPro" id="IPR036188">
    <property type="entry name" value="FAD/NAD-bd_sf"/>
</dbReference>
<accession>A0A8D2MQE5</accession>
<name>A0A8D2MQE5_ZONAL</name>
<protein>
    <recommendedName>
        <fullName evidence="5">Flavin-containing monooxygenase</fullName>
        <ecNumber evidence="5">1.-.-.-</ecNumber>
    </recommendedName>
</protein>
<keyword evidence="3 5" id="KW-0274">FAD</keyword>
<comment type="cofactor">
    <cofactor evidence="5">
        <name>FAD</name>
        <dbReference type="ChEBI" id="CHEBI:57692"/>
    </cofactor>
</comment>